<accession>A0AAJ0F1V2</accession>
<dbReference type="Proteomes" id="UP001239445">
    <property type="component" value="Unassembled WGS sequence"/>
</dbReference>
<gene>
    <name evidence="1" type="ORF">QBC47DRAFT_393978</name>
</gene>
<comment type="caution">
    <text evidence="1">The sequence shown here is derived from an EMBL/GenBank/DDBJ whole genome shotgun (WGS) entry which is preliminary data.</text>
</comment>
<sequence length="208" mass="22599">MKTSDYPVDESTPFRPTKIFHIRQEHILAPSFHITDVTAAAAGTVDIYQKPDVAAQVDAAAKANPVFLDVIRRSWTERTLEAVEPGSSKEAVATLSGPLAALGRWTLTFADATHAAHAVEMRPTGMGHKADVFVLDSVPFFWDPCDGGRVLWELFKVVGGKRVLVGAYSVAHHWNKNGVLGVDTDQVDEVVAIMTCVAAIGRSDSFRK</sequence>
<dbReference type="AlphaFoldDB" id="A0AAJ0F1V2"/>
<organism evidence="1 2">
    <name type="scientific">Echria macrotheca</name>
    <dbReference type="NCBI Taxonomy" id="438768"/>
    <lineage>
        <taxon>Eukaryota</taxon>
        <taxon>Fungi</taxon>
        <taxon>Dikarya</taxon>
        <taxon>Ascomycota</taxon>
        <taxon>Pezizomycotina</taxon>
        <taxon>Sordariomycetes</taxon>
        <taxon>Sordariomycetidae</taxon>
        <taxon>Sordariales</taxon>
        <taxon>Schizotheciaceae</taxon>
        <taxon>Echria</taxon>
    </lineage>
</organism>
<keyword evidence="2" id="KW-1185">Reference proteome</keyword>
<name>A0AAJ0F1V2_9PEZI</name>
<evidence type="ECO:0000313" key="1">
    <source>
        <dbReference type="EMBL" id="KAK1750372.1"/>
    </source>
</evidence>
<proteinExistence type="predicted"/>
<evidence type="ECO:0000313" key="2">
    <source>
        <dbReference type="Proteomes" id="UP001239445"/>
    </source>
</evidence>
<dbReference type="EMBL" id="MU839847">
    <property type="protein sequence ID" value="KAK1750372.1"/>
    <property type="molecule type" value="Genomic_DNA"/>
</dbReference>
<protein>
    <submittedName>
        <fullName evidence="1">Uncharacterized protein</fullName>
    </submittedName>
</protein>
<reference evidence="1" key="1">
    <citation type="submission" date="2023-06" db="EMBL/GenBank/DDBJ databases">
        <title>Genome-scale phylogeny and comparative genomics of the fungal order Sordariales.</title>
        <authorList>
            <consortium name="Lawrence Berkeley National Laboratory"/>
            <person name="Hensen N."/>
            <person name="Bonometti L."/>
            <person name="Westerberg I."/>
            <person name="Brannstrom I.O."/>
            <person name="Guillou S."/>
            <person name="Cros-Aarteil S."/>
            <person name="Calhoun S."/>
            <person name="Haridas S."/>
            <person name="Kuo A."/>
            <person name="Mondo S."/>
            <person name="Pangilinan J."/>
            <person name="Riley R."/>
            <person name="Labutti K."/>
            <person name="Andreopoulos B."/>
            <person name="Lipzen A."/>
            <person name="Chen C."/>
            <person name="Yanf M."/>
            <person name="Daum C."/>
            <person name="Ng V."/>
            <person name="Clum A."/>
            <person name="Steindorff A."/>
            <person name="Ohm R."/>
            <person name="Martin F."/>
            <person name="Silar P."/>
            <person name="Natvig D."/>
            <person name="Lalanne C."/>
            <person name="Gautier V."/>
            <person name="Ament-Velasquez S.L."/>
            <person name="Kruys A."/>
            <person name="Hutchinson M.I."/>
            <person name="Powell A.J."/>
            <person name="Barry K."/>
            <person name="Miller A.N."/>
            <person name="Grigoriev I.V."/>
            <person name="Debuchy R."/>
            <person name="Gladieux P."/>
            <person name="Thoren M.H."/>
            <person name="Johannesson H."/>
        </authorList>
    </citation>
    <scope>NUCLEOTIDE SEQUENCE</scope>
    <source>
        <strain evidence="1">PSN4</strain>
    </source>
</reference>